<evidence type="ECO:0008006" key="4">
    <source>
        <dbReference type="Google" id="ProtNLM"/>
    </source>
</evidence>
<feature type="compositionally biased region" description="Acidic residues" evidence="1">
    <location>
        <begin position="1"/>
        <end position="11"/>
    </location>
</feature>
<evidence type="ECO:0000313" key="2">
    <source>
        <dbReference type="EMBL" id="KIW49496.1"/>
    </source>
</evidence>
<keyword evidence="3" id="KW-1185">Reference proteome</keyword>
<dbReference type="OrthoDB" id="3469466at2759"/>
<sequence length="481" mass="53669">MPDNAESESPESDSPSRSRSSKTISSSYQATRVQEISKRHIQPAIRSSPSLIYQPNSPLGSAGCATILLNIDVRRVHHYATTVLWPGFGHHILSTNETLTSAFFRLSVTDELLLNSFVWTAALEMSLHHDSSPGSGPRNNNKANAVMLSCQNKAVKSVREHIDAGTVTDAVIFAVLALTISETDPTIVAHNQDRHKCCFGGFDPGFRSLGWLDYFSYFRWAETHISALKRLVAARGGLDNITTPGIAEQVQSTDILQSSLTMTRPNFALGPLYRHVLEHQVKMVRPPRERAAVFGGVDDDLKDLLLDMRMYCCLIQSSSDERHVQNLATSWETNVYRNLIQFQLLSLPTMQGEAELCRLAALAFSYGVIYPLACHGPLESLVKQLKGVFEDDTTSISKPSEFLLWVAVMGAMAASHTRDDVFFIDMLKMQLKRREVASFDQLKKVMSKFLWLGAACDRGARRPWKQVCNVNESSFETGLRR</sequence>
<dbReference type="STRING" id="348802.A0A0D2BBH5"/>
<proteinExistence type="predicted"/>
<feature type="region of interest" description="Disordered" evidence="1">
    <location>
        <begin position="1"/>
        <end position="31"/>
    </location>
</feature>
<protein>
    <recommendedName>
        <fullName evidence="4">Transcription factor domain-containing protein</fullName>
    </recommendedName>
</protein>
<gene>
    <name evidence="2" type="ORF">PV05_11169</name>
</gene>
<name>A0A0D2BBH5_9EURO</name>
<reference evidence="2 3" key="1">
    <citation type="submission" date="2015-01" db="EMBL/GenBank/DDBJ databases">
        <title>The Genome Sequence of Exophiala xenobiotica CBS118157.</title>
        <authorList>
            <consortium name="The Broad Institute Genomics Platform"/>
            <person name="Cuomo C."/>
            <person name="de Hoog S."/>
            <person name="Gorbushina A."/>
            <person name="Stielow B."/>
            <person name="Teixiera M."/>
            <person name="Abouelleil A."/>
            <person name="Chapman S.B."/>
            <person name="Priest M."/>
            <person name="Young S.K."/>
            <person name="Wortman J."/>
            <person name="Nusbaum C."/>
            <person name="Birren B."/>
        </authorList>
    </citation>
    <scope>NUCLEOTIDE SEQUENCE [LARGE SCALE GENOMIC DNA]</scope>
    <source>
        <strain evidence="2 3">CBS 118157</strain>
    </source>
</reference>
<dbReference type="Proteomes" id="UP000054342">
    <property type="component" value="Unassembled WGS sequence"/>
</dbReference>
<evidence type="ECO:0000313" key="3">
    <source>
        <dbReference type="Proteomes" id="UP000054342"/>
    </source>
</evidence>
<dbReference type="PANTHER" id="PTHR37540">
    <property type="entry name" value="TRANSCRIPTION FACTOR (ACR-2), PUTATIVE-RELATED-RELATED"/>
    <property type="match status" value="1"/>
</dbReference>
<feature type="compositionally biased region" description="Low complexity" evidence="1">
    <location>
        <begin position="12"/>
        <end position="27"/>
    </location>
</feature>
<dbReference type="EMBL" id="KN847323">
    <property type="protein sequence ID" value="KIW49496.1"/>
    <property type="molecule type" value="Genomic_DNA"/>
</dbReference>
<dbReference type="PANTHER" id="PTHR37540:SF5">
    <property type="entry name" value="TRANSCRIPTION FACTOR DOMAIN-CONTAINING PROTEIN"/>
    <property type="match status" value="1"/>
</dbReference>
<accession>A0A0D2BBH5</accession>
<dbReference type="HOGENOM" id="CLU_032147_0_0_1"/>
<evidence type="ECO:0000256" key="1">
    <source>
        <dbReference type="SAM" id="MobiDB-lite"/>
    </source>
</evidence>
<dbReference type="AlphaFoldDB" id="A0A0D2BBH5"/>
<dbReference type="RefSeq" id="XP_013310080.1">
    <property type="nucleotide sequence ID" value="XM_013454626.1"/>
</dbReference>
<organism evidence="2 3">
    <name type="scientific">Exophiala xenobiotica</name>
    <dbReference type="NCBI Taxonomy" id="348802"/>
    <lineage>
        <taxon>Eukaryota</taxon>
        <taxon>Fungi</taxon>
        <taxon>Dikarya</taxon>
        <taxon>Ascomycota</taxon>
        <taxon>Pezizomycotina</taxon>
        <taxon>Eurotiomycetes</taxon>
        <taxon>Chaetothyriomycetidae</taxon>
        <taxon>Chaetothyriales</taxon>
        <taxon>Herpotrichiellaceae</taxon>
        <taxon>Exophiala</taxon>
    </lineage>
</organism>
<dbReference type="GeneID" id="25333077"/>